<keyword evidence="1" id="KW-0732">Signal</keyword>
<feature type="chain" id="PRO_5018532445" evidence="1">
    <location>
        <begin position="28"/>
        <end position="80"/>
    </location>
</feature>
<organism evidence="2">
    <name type="scientific">Solanum lycopersicum</name>
    <name type="common">Tomato</name>
    <name type="synonym">Lycopersicon esculentum</name>
    <dbReference type="NCBI Taxonomy" id="4081"/>
    <lineage>
        <taxon>Eukaryota</taxon>
        <taxon>Viridiplantae</taxon>
        <taxon>Streptophyta</taxon>
        <taxon>Embryophyta</taxon>
        <taxon>Tracheophyta</taxon>
        <taxon>Spermatophyta</taxon>
        <taxon>Magnoliopsida</taxon>
        <taxon>eudicotyledons</taxon>
        <taxon>Gunneridae</taxon>
        <taxon>Pentapetalae</taxon>
        <taxon>asterids</taxon>
        <taxon>lamiids</taxon>
        <taxon>Solanales</taxon>
        <taxon>Solanaceae</taxon>
        <taxon>Solanoideae</taxon>
        <taxon>Solaneae</taxon>
        <taxon>Solanum</taxon>
        <taxon>Solanum subgen. Lycopersicon</taxon>
    </lineage>
</organism>
<protein>
    <submittedName>
        <fullName evidence="2">Uncharacterized protein</fullName>
    </submittedName>
</protein>
<evidence type="ECO:0000256" key="1">
    <source>
        <dbReference type="SAM" id="SignalP"/>
    </source>
</evidence>
<dbReference type="Gramene" id="Solyc10g018830.1.1">
    <property type="protein sequence ID" value="Solyc10g018830.1.1.1"/>
    <property type="gene ID" value="Solyc10g018830.1"/>
</dbReference>
<sequence>MSSSFLGAVGLSLLMTALWQGGRPTAAQKGTAVILNRDPMTRPPLALPLSGLPFLPMVCSPGAGLPRFAHAAFSLDGLCQ</sequence>
<dbReference type="PaxDb" id="4081-Solyc10g018830.1.1"/>
<evidence type="ECO:0000313" key="3">
    <source>
        <dbReference type="Proteomes" id="UP000004994"/>
    </source>
</evidence>
<reference evidence="2" key="1">
    <citation type="journal article" date="2012" name="Nature">
        <title>The tomato genome sequence provides insights into fleshy fruit evolution.</title>
        <authorList>
            <consortium name="Tomato Genome Consortium"/>
        </authorList>
    </citation>
    <scope>NUCLEOTIDE SEQUENCE [LARGE SCALE GENOMIC DNA]</scope>
    <source>
        <strain evidence="2">cv. Heinz 1706</strain>
    </source>
</reference>
<dbReference type="InParanoid" id="A0A3Q7IE57"/>
<dbReference type="AlphaFoldDB" id="A0A3Q7IE57"/>
<dbReference type="Proteomes" id="UP000004994">
    <property type="component" value="Chromosome 10"/>
</dbReference>
<feature type="signal peptide" evidence="1">
    <location>
        <begin position="1"/>
        <end position="27"/>
    </location>
</feature>
<proteinExistence type="predicted"/>
<keyword evidence="3" id="KW-1185">Reference proteome</keyword>
<evidence type="ECO:0000313" key="2">
    <source>
        <dbReference type="EnsemblPlants" id="Solyc10g018830.1.1.1"/>
    </source>
</evidence>
<reference evidence="2" key="2">
    <citation type="submission" date="2019-01" db="UniProtKB">
        <authorList>
            <consortium name="EnsemblPlants"/>
        </authorList>
    </citation>
    <scope>IDENTIFICATION</scope>
    <source>
        <strain evidence="2">cv. Heinz 1706</strain>
    </source>
</reference>
<name>A0A3Q7IE57_SOLLC</name>
<accession>A0A3Q7IE57</accession>
<dbReference type="EnsemblPlants" id="Solyc10g018830.1.1">
    <property type="protein sequence ID" value="Solyc10g018830.1.1.1"/>
    <property type="gene ID" value="Solyc10g018830.1"/>
</dbReference>